<proteinExistence type="predicted"/>
<dbReference type="SUPFAM" id="SSF47413">
    <property type="entry name" value="lambda repressor-like DNA-binding domains"/>
    <property type="match status" value="1"/>
</dbReference>
<reference evidence="5 6" key="1">
    <citation type="submission" date="2019-04" db="EMBL/GenBank/DDBJ databases">
        <title>Draft genome sequences of Streptomyces avermitilis ATCC 31267.</title>
        <authorList>
            <person name="Komaki H."/>
            <person name="Tamura T."/>
            <person name="Hosoyama A."/>
        </authorList>
    </citation>
    <scope>NUCLEOTIDE SEQUENCE [LARGE SCALE GENOMIC DNA]</scope>
    <source>
        <strain evidence="5 6">ATCC 31267</strain>
    </source>
</reference>
<dbReference type="EMBL" id="BJHX01000001">
    <property type="protein sequence ID" value="GDY68506.1"/>
    <property type="molecule type" value="Genomic_DNA"/>
</dbReference>
<dbReference type="Pfam" id="PF13413">
    <property type="entry name" value="HTH_25"/>
    <property type="match status" value="1"/>
</dbReference>
<dbReference type="AlphaFoldDB" id="A0A4D4MHW9"/>
<organism evidence="5 6">
    <name type="scientific">Streptomyces avermitilis</name>
    <dbReference type="NCBI Taxonomy" id="33903"/>
    <lineage>
        <taxon>Bacteria</taxon>
        <taxon>Bacillati</taxon>
        <taxon>Actinomycetota</taxon>
        <taxon>Actinomycetes</taxon>
        <taxon>Kitasatosporales</taxon>
        <taxon>Streptomycetaceae</taxon>
        <taxon>Streptomyces</taxon>
    </lineage>
</organism>
<dbReference type="InterPro" id="IPR001387">
    <property type="entry name" value="Cro/C1-type_HTH"/>
</dbReference>
<dbReference type="CDD" id="cd00093">
    <property type="entry name" value="HTH_XRE"/>
    <property type="match status" value="1"/>
</dbReference>
<evidence type="ECO:0000313" key="6">
    <source>
        <dbReference type="Proteomes" id="UP000299211"/>
    </source>
</evidence>
<evidence type="ECO:0000313" key="5">
    <source>
        <dbReference type="EMBL" id="GDY71119.1"/>
    </source>
</evidence>
<dbReference type="Pfam" id="PF13464">
    <property type="entry name" value="RodZ_C"/>
    <property type="match status" value="1"/>
</dbReference>
<sequence>MSRHEDGHESLAEARLDTFLTTAGDALLHHVQNTTSVSEALLRLMGADQENTAQGRSARPSVGRALQQARTDAGLTVEELSSTTRVRIPVVRAIEQNDFTHCGGSSYARAHIRLLARAVGLDPDTLVEQYDTDRSGFPDPVPAAPLFEAERVTRREPLRPNWTAGLAAAVVAVVVFTGFTLIGDGSRDGSRPAHSSVAEADPSKSAEPQRKPEPSDGAIAAAPADKVVVQLIADSGSSWISVNGRDGQLLYEGVLKEGDSKTFLDGERIDLVLGNPGAIQLYVNGKKSDDAGDMGQIQRLSYTKGDPAHGEPAR</sequence>
<dbReference type="Gene3D" id="1.10.260.40">
    <property type="entry name" value="lambda repressor-like DNA-binding domains"/>
    <property type="match status" value="1"/>
</dbReference>
<comment type="caution">
    <text evidence="5">The sequence shown here is derived from an EMBL/GenBank/DDBJ whole genome shotgun (WGS) entry which is preliminary data.</text>
</comment>
<name>A0A4D4MHW9_STRAX</name>
<feature type="compositionally biased region" description="Basic and acidic residues" evidence="1">
    <location>
        <begin position="201"/>
        <end position="214"/>
    </location>
</feature>
<dbReference type="Proteomes" id="UP000302139">
    <property type="component" value="Unassembled WGS sequence"/>
</dbReference>
<keyword evidence="2" id="KW-1133">Transmembrane helix</keyword>
<dbReference type="InterPro" id="IPR025194">
    <property type="entry name" value="RodZ-like_C"/>
</dbReference>
<evidence type="ECO:0000313" key="4">
    <source>
        <dbReference type="EMBL" id="GDY68506.1"/>
    </source>
</evidence>
<keyword evidence="2" id="KW-0472">Membrane</keyword>
<evidence type="ECO:0000256" key="1">
    <source>
        <dbReference type="SAM" id="MobiDB-lite"/>
    </source>
</evidence>
<reference evidence="4 7" key="2">
    <citation type="submission" date="2019-04" db="EMBL/GenBank/DDBJ databases">
        <title>Draft genome sequences of Streptomyces avermitilis NBRC 14893.</title>
        <authorList>
            <person name="Komaki H."/>
            <person name="Tamura T."/>
            <person name="Hosoyama A."/>
        </authorList>
    </citation>
    <scope>NUCLEOTIDE SEQUENCE [LARGE SCALE GENOMIC DNA]</scope>
    <source>
        <strain evidence="4 7">NBRC 14893</strain>
    </source>
</reference>
<dbReference type="Proteomes" id="UP000299211">
    <property type="component" value="Unassembled WGS sequence"/>
</dbReference>
<dbReference type="InterPro" id="IPR010982">
    <property type="entry name" value="Lambda_DNA-bd_dom_sf"/>
</dbReference>
<dbReference type="EMBL" id="BJHY01000001">
    <property type="protein sequence ID" value="GDY71119.1"/>
    <property type="molecule type" value="Genomic_DNA"/>
</dbReference>
<accession>A0A4D4MHW9</accession>
<dbReference type="PANTHER" id="PTHR34475:SF1">
    <property type="entry name" value="CYTOSKELETON PROTEIN RODZ"/>
    <property type="match status" value="1"/>
</dbReference>
<evidence type="ECO:0000313" key="7">
    <source>
        <dbReference type="Proteomes" id="UP000302139"/>
    </source>
</evidence>
<feature type="region of interest" description="Disordered" evidence="1">
    <location>
        <begin position="186"/>
        <end position="217"/>
    </location>
</feature>
<keyword evidence="2" id="KW-0812">Transmembrane</keyword>
<feature type="domain" description="Cytoskeleton protein RodZ-like C-terminal" evidence="3">
    <location>
        <begin position="235"/>
        <end position="300"/>
    </location>
</feature>
<dbReference type="GO" id="GO:0003677">
    <property type="term" value="F:DNA binding"/>
    <property type="evidence" value="ECO:0007669"/>
    <property type="project" value="InterPro"/>
</dbReference>
<dbReference type="PANTHER" id="PTHR34475">
    <property type="match status" value="1"/>
</dbReference>
<gene>
    <name evidence="4" type="ORF">SAV14893_078990</name>
    <name evidence="5" type="ORF">SAV31267_006040</name>
</gene>
<feature type="transmembrane region" description="Helical" evidence="2">
    <location>
        <begin position="162"/>
        <end position="182"/>
    </location>
</feature>
<evidence type="ECO:0000256" key="2">
    <source>
        <dbReference type="SAM" id="Phobius"/>
    </source>
</evidence>
<protein>
    <submittedName>
        <fullName evidence="5">Membrane protein</fullName>
    </submittedName>
</protein>
<dbReference type="InterPro" id="IPR050400">
    <property type="entry name" value="Bact_Cytoskel_RodZ"/>
</dbReference>
<evidence type="ECO:0000259" key="3">
    <source>
        <dbReference type="Pfam" id="PF13464"/>
    </source>
</evidence>